<keyword evidence="1 7" id="KW-0732">Signal</keyword>
<dbReference type="InterPro" id="IPR046357">
    <property type="entry name" value="PPIase_dom_sf"/>
</dbReference>
<dbReference type="AlphaFoldDB" id="A0A2P5T075"/>
<organism evidence="9 10">
    <name type="scientific">Candidatus Pantoea edessiphila</name>
    <dbReference type="NCBI Taxonomy" id="2044610"/>
    <lineage>
        <taxon>Bacteria</taxon>
        <taxon>Pseudomonadati</taxon>
        <taxon>Pseudomonadota</taxon>
        <taxon>Gammaproteobacteria</taxon>
        <taxon>Enterobacterales</taxon>
        <taxon>Erwiniaceae</taxon>
        <taxon>Pantoea</taxon>
    </lineage>
</organism>
<dbReference type="OrthoDB" id="14196at2"/>
<evidence type="ECO:0000256" key="3">
    <source>
        <dbReference type="ARBA" id="ARBA00023110"/>
    </source>
</evidence>
<protein>
    <recommendedName>
        <fullName evidence="8">PpiC domain-containing protein</fullName>
    </recommendedName>
</protein>
<sequence>MKNWKILIFSSLLVSTNVLAINKLTDSIAVIVNNDIILESEIKEGIAKLQFEKYNTNTESPDNNTLRNEIIQKKIIEKIVFQIGNQAGLNIDNDQLDKIIKNISAINHINMEEFYKYLVSKHIKYNTYREQILKQIIISIISNKELLNRIIIYPQEIDRLSTQVLLNIINDSEINLSQIILPLPEKPTDKQLYEKKILAENIILKLKKGFNLNQLAKNKLSLFKIENMGWNSIKKIPSIFANKLLKSEKGDIIGPIRSGIGFHILKVNDIYNNNKNNPVSEIKLRCFTIKQNPKIILNKQNLAKLKHVISLLNVKKSNFTNIVKQLSEYSFFVNTSEFPKWILFYNKSHQSIINSFIKSKDNQISQPIYFNGIWYIFQKLNIHEINQNNTTQKKISFMNIMNNKLNEEVESLIKQRIAKSYIKIIKDD</sequence>
<evidence type="ECO:0000256" key="5">
    <source>
        <dbReference type="ARBA" id="ARBA00023235"/>
    </source>
</evidence>
<dbReference type="Gene3D" id="1.10.4030.10">
    <property type="entry name" value="Porin chaperone SurA, peptide-binding domain"/>
    <property type="match status" value="1"/>
</dbReference>
<evidence type="ECO:0000313" key="10">
    <source>
        <dbReference type="Proteomes" id="UP000296153"/>
    </source>
</evidence>
<keyword evidence="5 6" id="KW-0413">Isomerase</keyword>
<keyword evidence="3 6" id="KW-0697">Rotamase</keyword>
<name>A0A2P5T075_9GAMM</name>
<evidence type="ECO:0000259" key="8">
    <source>
        <dbReference type="PROSITE" id="PS50198"/>
    </source>
</evidence>
<dbReference type="RefSeq" id="WP_136130994.1">
    <property type="nucleotide sequence ID" value="NZ_PDKT01000002.1"/>
</dbReference>
<dbReference type="InterPro" id="IPR050280">
    <property type="entry name" value="OMP_Chaperone_SurA"/>
</dbReference>
<dbReference type="InterPro" id="IPR015391">
    <property type="entry name" value="SurA_N"/>
</dbReference>
<dbReference type="Gene3D" id="3.10.50.40">
    <property type="match status" value="1"/>
</dbReference>
<evidence type="ECO:0000313" key="9">
    <source>
        <dbReference type="EMBL" id="PPI87966.1"/>
    </source>
</evidence>
<comment type="caution">
    <text evidence="9">The sequence shown here is derived from an EMBL/GenBank/DDBJ whole genome shotgun (WGS) entry which is preliminary data.</text>
</comment>
<dbReference type="EMBL" id="PDKT01000002">
    <property type="protein sequence ID" value="PPI87966.1"/>
    <property type="molecule type" value="Genomic_DNA"/>
</dbReference>
<evidence type="ECO:0000256" key="7">
    <source>
        <dbReference type="SAM" id="SignalP"/>
    </source>
</evidence>
<dbReference type="PANTHER" id="PTHR47637">
    <property type="entry name" value="CHAPERONE SURA"/>
    <property type="match status" value="1"/>
</dbReference>
<keyword evidence="4" id="KW-0143">Chaperone</keyword>
<evidence type="ECO:0000256" key="6">
    <source>
        <dbReference type="PROSITE-ProRule" id="PRU00278"/>
    </source>
</evidence>
<dbReference type="Pfam" id="PF09312">
    <property type="entry name" value="SurA_N"/>
    <property type="match status" value="1"/>
</dbReference>
<keyword evidence="2" id="KW-0574">Periplasm</keyword>
<feature type="chain" id="PRO_5015201831" description="PpiC domain-containing protein" evidence="7">
    <location>
        <begin position="21"/>
        <end position="428"/>
    </location>
</feature>
<evidence type="ECO:0000256" key="2">
    <source>
        <dbReference type="ARBA" id="ARBA00022764"/>
    </source>
</evidence>
<accession>A0A2P5T075</accession>
<dbReference type="PROSITE" id="PS50198">
    <property type="entry name" value="PPIC_PPIASE_2"/>
    <property type="match status" value="1"/>
</dbReference>
<feature type="domain" description="PpiC" evidence="8">
    <location>
        <begin position="171"/>
        <end position="269"/>
    </location>
</feature>
<dbReference type="Proteomes" id="UP000296153">
    <property type="component" value="Unassembled WGS sequence"/>
</dbReference>
<evidence type="ECO:0000256" key="1">
    <source>
        <dbReference type="ARBA" id="ARBA00022729"/>
    </source>
</evidence>
<dbReference type="InterPro" id="IPR000297">
    <property type="entry name" value="PPIase_PpiC"/>
</dbReference>
<dbReference type="GO" id="GO:0003755">
    <property type="term" value="F:peptidyl-prolyl cis-trans isomerase activity"/>
    <property type="evidence" value="ECO:0007669"/>
    <property type="project" value="UniProtKB-KW"/>
</dbReference>
<dbReference type="SUPFAM" id="SSF54534">
    <property type="entry name" value="FKBP-like"/>
    <property type="match status" value="1"/>
</dbReference>
<dbReference type="Pfam" id="PF00639">
    <property type="entry name" value="Rotamase"/>
    <property type="match status" value="1"/>
</dbReference>
<gene>
    <name evidence="9" type="ORF">CRV12_01990</name>
</gene>
<dbReference type="PANTHER" id="PTHR47637:SF1">
    <property type="entry name" value="CHAPERONE SURA"/>
    <property type="match status" value="1"/>
</dbReference>
<proteinExistence type="predicted"/>
<feature type="signal peptide" evidence="7">
    <location>
        <begin position="1"/>
        <end position="20"/>
    </location>
</feature>
<dbReference type="SUPFAM" id="SSF109998">
    <property type="entry name" value="Triger factor/SurA peptide-binding domain-like"/>
    <property type="match status" value="1"/>
</dbReference>
<evidence type="ECO:0000256" key="4">
    <source>
        <dbReference type="ARBA" id="ARBA00023186"/>
    </source>
</evidence>
<reference evidence="9 10" key="1">
    <citation type="journal article" date="2018" name="Genome Biol. Evol.">
        <title>Cladogenesis and Genomic Streamlining in Extracellular Endosymbionts of Tropical Stink Bugs.</title>
        <authorList>
            <person name="Otero-Bravo A."/>
            <person name="Goffredi S."/>
            <person name="Sabree Z.L."/>
        </authorList>
    </citation>
    <scope>NUCLEOTIDE SEQUENCE [LARGE SCALE GENOMIC DNA]</scope>
    <source>
        <strain evidence="9 10">SoEE</strain>
    </source>
</reference>
<dbReference type="InterPro" id="IPR027304">
    <property type="entry name" value="Trigger_fact/SurA_dom_sf"/>
</dbReference>